<protein>
    <submittedName>
        <fullName evidence="1">Uncharacterized protein</fullName>
    </submittedName>
</protein>
<name>A0A8J4XLZ8_CHIOP</name>
<keyword evidence="2" id="KW-1185">Reference proteome</keyword>
<sequence>MVSPIAQAALIFAEQLADDPVLDAAEIIVPRYEQDRRQEEEREEERPPNPVRVREYVEKIVPLYSQEDFKKYFRMQRETVEVS</sequence>
<dbReference type="AlphaFoldDB" id="A0A8J4XLZ8"/>
<comment type="caution">
    <text evidence="1">The sequence shown here is derived from an EMBL/GenBank/DDBJ whole genome shotgun (WGS) entry which is preliminary data.</text>
</comment>
<reference evidence="1" key="1">
    <citation type="submission" date="2020-07" db="EMBL/GenBank/DDBJ databases">
        <title>The High-quality genome of the commercially important snow crab, Chionoecetes opilio.</title>
        <authorList>
            <person name="Jeong J.-H."/>
            <person name="Ryu S."/>
        </authorList>
    </citation>
    <scope>NUCLEOTIDE SEQUENCE</scope>
    <source>
        <strain evidence="1">MADBK_172401_WGS</strain>
        <tissue evidence="1">Digestive gland</tissue>
    </source>
</reference>
<gene>
    <name evidence="1" type="ORF">GWK47_023266</name>
</gene>
<accession>A0A8J4XLZ8</accession>
<evidence type="ECO:0000313" key="1">
    <source>
        <dbReference type="EMBL" id="KAG0710217.1"/>
    </source>
</evidence>
<proteinExistence type="predicted"/>
<organism evidence="1 2">
    <name type="scientific">Chionoecetes opilio</name>
    <name type="common">Atlantic snow crab</name>
    <name type="synonym">Cancer opilio</name>
    <dbReference type="NCBI Taxonomy" id="41210"/>
    <lineage>
        <taxon>Eukaryota</taxon>
        <taxon>Metazoa</taxon>
        <taxon>Ecdysozoa</taxon>
        <taxon>Arthropoda</taxon>
        <taxon>Crustacea</taxon>
        <taxon>Multicrustacea</taxon>
        <taxon>Malacostraca</taxon>
        <taxon>Eumalacostraca</taxon>
        <taxon>Eucarida</taxon>
        <taxon>Decapoda</taxon>
        <taxon>Pleocyemata</taxon>
        <taxon>Brachyura</taxon>
        <taxon>Eubrachyura</taxon>
        <taxon>Majoidea</taxon>
        <taxon>Majidae</taxon>
        <taxon>Chionoecetes</taxon>
    </lineage>
</organism>
<dbReference type="Proteomes" id="UP000770661">
    <property type="component" value="Unassembled WGS sequence"/>
</dbReference>
<dbReference type="EMBL" id="JACEEZ010024421">
    <property type="protein sequence ID" value="KAG0710217.1"/>
    <property type="molecule type" value="Genomic_DNA"/>
</dbReference>
<evidence type="ECO:0000313" key="2">
    <source>
        <dbReference type="Proteomes" id="UP000770661"/>
    </source>
</evidence>